<evidence type="ECO:0000313" key="5">
    <source>
        <dbReference type="Proteomes" id="UP001377567"/>
    </source>
</evidence>
<feature type="region of interest" description="Disordered" evidence="3">
    <location>
        <begin position="702"/>
        <end position="811"/>
    </location>
</feature>
<feature type="compositionally biased region" description="Low complexity" evidence="3">
    <location>
        <begin position="201"/>
        <end position="222"/>
    </location>
</feature>
<sequence length="1056" mass="114545">MVDTRNIIIQSLSGQDVPLEIGSASDPASAQGAAPGHVILSVPASAFSALNALSTFENNFKPLEYISNYASILSTTLDEFQSRNIKRNNEIQLARYYEFKKPIGNMNPRQNSVGSASDSSVVQSDRNRNINTIIDNFLSFAENDVDPYRLKDTLKRYDDIPSSHSGLRLARMYSENTQPYVAAAEAAAAATAANPTMGQRNSASAPTGPPAASSSSSSPQNSINSLDFANSYYKYYKKLLTVDLKDYDILKKHNLWVPTVRKDHERLLAQFDTQDPTDDSDIYRDKTCPLFITGSYDLPSLYDFQAGHSVLPSVFSEYKLPSLMYHTAIEFNRQVYILGGLMACYRNDEEMPDLENYYVDGIKNLPPPLLQDVVNNPAMVNNPYLYIQSTNSSRLSRPAISGQIPPPLICMTASKLTDRYLAFYGGIEIKTESNFDQSGKIFIKKRAFLNNTVYILDTVSFKFTKIEVSTQSFKDGRSPTFAPRFGHMQLAIRCSDLAHTGQDNYPDSASSVGTSDTGNMHKSDSSYSEGTVVGGAGNGPAGANINPTTGRQDSPGVGTPLEPNSKMMTQTSLQWVNSNSSGTNMPYGVNGGHGSSSICSILIYGGYRQTVDDKYRAMDDMWRLDVGIVARGKKGYLKFAESINATNIQMVGEESHTPAPRAFFASCIPDVALSGKSSLEDVLLKRLDDNFNVESNLFESGDGPLFTSADGAGATAEENTGANANTSTTASTPQQPNTFHHRGTSLFPNIPHGSGSHIPISKVITNSSAATGGSGSGSRSNTNSNGARPSAGFQPTNSHISEGADRQSISNESVISASQLPLSRTQVMRGLESANALDQGIGSNTNLHNSSSNPLDSLMACSDRGRIIVVHGGSDGIHVYGDMWWFDLDTLRWLEVPTYTRRDLGVRTELAENQLKLVGHSLVSSGYTGIFLGGMEEDSVNVLYSGEDKDRRGLSIAGGGLLNMINLKTQCLVCDADKRRLEKRIQGSQGPMPESPHSADRQALMKSMCSVGGTTVESEGTVLLVGGLVYSKQRIDRMYLRGAILEFILPAMSLPM</sequence>
<dbReference type="PANTHER" id="PTHR46093">
    <property type="entry name" value="ACYL-COA-BINDING DOMAIN-CONTAINING PROTEIN 5"/>
    <property type="match status" value="1"/>
</dbReference>
<accession>A0AAV5RZT0</accession>
<organism evidence="4 5">
    <name type="scientific">Maudiozyma humilis</name>
    <name type="common">Sour dough yeast</name>
    <name type="synonym">Kazachstania humilis</name>
    <dbReference type="NCBI Taxonomy" id="51915"/>
    <lineage>
        <taxon>Eukaryota</taxon>
        <taxon>Fungi</taxon>
        <taxon>Dikarya</taxon>
        <taxon>Ascomycota</taxon>
        <taxon>Saccharomycotina</taxon>
        <taxon>Saccharomycetes</taxon>
        <taxon>Saccharomycetales</taxon>
        <taxon>Saccharomycetaceae</taxon>
        <taxon>Maudiozyma</taxon>
    </lineage>
</organism>
<dbReference type="SUPFAM" id="SSF117281">
    <property type="entry name" value="Kelch motif"/>
    <property type="match status" value="1"/>
</dbReference>
<feature type="region of interest" description="Disordered" evidence="3">
    <location>
        <begin position="192"/>
        <end position="222"/>
    </location>
</feature>
<dbReference type="AlphaFoldDB" id="A0AAV5RZT0"/>
<feature type="region of interest" description="Disordered" evidence="3">
    <location>
        <begin position="503"/>
        <end position="565"/>
    </location>
</feature>
<dbReference type="Gene3D" id="2.120.10.80">
    <property type="entry name" value="Kelch-type beta propeller"/>
    <property type="match status" value="1"/>
</dbReference>
<evidence type="ECO:0000313" key="4">
    <source>
        <dbReference type="EMBL" id="GMM55984.1"/>
    </source>
</evidence>
<comment type="caution">
    <text evidence="4">The sequence shown here is derived from an EMBL/GenBank/DDBJ whole genome shotgun (WGS) entry which is preliminary data.</text>
</comment>
<evidence type="ECO:0000256" key="1">
    <source>
        <dbReference type="ARBA" id="ARBA00022441"/>
    </source>
</evidence>
<evidence type="ECO:0000256" key="2">
    <source>
        <dbReference type="ARBA" id="ARBA00022737"/>
    </source>
</evidence>
<dbReference type="InterPro" id="IPR015915">
    <property type="entry name" value="Kelch-typ_b-propeller"/>
</dbReference>
<keyword evidence="1" id="KW-0880">Kelch repeat</keyword>
<protein>
    <submittedName>
        <fullName evidence="4">Gpb1 protein</fullName>
    </submittedName>
</protein>
<dbReference type="EMBL" id="BTGD01000006">
    <property type="protein sequence ID" value="GMM55984.1"/>
    <property type="molecule type" value="Genomic_DNA"/>
</dbReference>
<feature type="compositionally biased region" description="Polar residues" evidence="3">
    <location>
        <begin position="503"/>
        <end position="518"/>
    </location>
</feature>
<gene>
    <name evidence="4" type="ORF">DAKH74_026000</name>
</gene>
<dbReference type="Proteomes" id="UP001377567">
    <property type="component" value="Unassembled WGS sequence"/>
</dbReference>
<feature type="compositionally biased region" description="Low complexity" evidence="3">
    <location>
        <begin position="765"/>
        <end position="788"/>
    </location>
</feature>
<keyword evidence="5" id="KW-1185">Reference proteome</keyword>
<evidence type="ECO:0000256" key="3">
    <source>
        <dbReference type="SAM" id="MobiDB-lite"/>
    </source>
</evidence>
<dbReference type="PANTHER" id="PTHR46093:SF18">
    <property type="entry name" value="FIBRONECTIN TYPE-III DOMAIN-CONTAINING PROTEIN"/>
    <property type="match status" value="1"/>
</dbReference>
<name>A0AAV5RZT0_MAUHU</name>
<feature type="compositionally biased region" description="Low complexity" evidence="3">
    <location>
        <begin position="712"/>
        <end position="738"/>
    </location>
</feature>
<reference evidence="4 5" key="1">
    <citation type="journal article" date="2023" name="Elife">
        <title>Identification of key yeast species and microbe-microbe interactions impacting larval growth of Drosophila in the wild.</title>
        <authorList>
            <person name="Mure A."/>
            <person name="Sugiura Y."/>
            <person name="Maeda R."/>
            <person name="Honda K."/>
            <person name="Sakurai N."/>
            <person name="Takahashi Y."/>
            <person name="Watada M."/>
            <person name="Katoh T."/>
            <person name="Gotoh A."/>
            <person name="Gotoh Y."/>
            <person name="Taniguchi I."/>
            <person name="Nakamura K."/>
            <person name="Hayashi T."/>
            <person name="Katayama T."/>
            <person name="Uemura T."/>
            <person name="Hattori Y."/>
        </authorList>
    </citation>
    <scope>NUCLEOTIDE SEQUENCE [LARGE SCALE GENOMIC DNA]</scope>
    <source>
        <strain evidence="4 5">KH-74</strain>
    </source>
</reference>
<proteinExistence type="predicted"/>
<keyword evidence="2" id="KW-0677">Repeat</keyword>